<evidence type="ECO:0000256" key="1">
    <source>
        <dbReference type="SAM" id="SignalP"/>
    </source>
</evidence>
<dbReference type="EMBL" id="SEOQ01000376">
    <property type="protein sequence ID" value="TFY64341.1"/>
    <property type="molecule type" value="Genomic_DNA"/>
</dbReference>
<sequence length="228" mass="23369">MRLIHYTSVAALLAAGCAAAGSPFNHRTSTLDTRTTLDVCASLTNIPLTVPVIPGVPPVTIGLINVCLCLSEIPQFLQSNIVAEASVSVAGTAATTAALTTLVNSHAPQSLCIYPLHSVPTCTSGNPCGFMCTDGFSWSPVMSPAQCACEAPLAVCNGVCGEAGACSTTAPLAKRERRFEGSGSCNARGDGWLACGVFGGAARAWECINTANDPESCKPYSSQKQPGD</sequence>
<name>A0A4Y9YS21_9AGAM</name>
<dbReference type="STRING" id="205917.A0A4Y9YS21"/>
<proteinExistence type="predicted"/>
<feature type="chain" id="PRO_5021253432" evidence="1">
    <location>
        <begin position="20"/>
        <end position="228"/>
    </location>
</feature>
<protein>
    <submittedName>
        <fullName evidence="2">Uncharacterized protein</fullName>
    </submittedName>
</protein>
<comment type="caution">
    <text evidence="2">The sequence shown here is derived from an EMBL/GenBank/DDBJ whole genome shotgun (WGS) entry which is preliminary data.</text>
</comment>
<evidence type="ECO:0000313" key="2">
    <source>
        <dbReference type="EMBL" id="TFY64341.1"/>
    </source>
</evidence>
<dbReference type="AlphaFoldDB" id="A0A4Y9YS21"/>
<organism evidence="2 3">
    <name type="scientific">Dentipellis fragilis</name>
    <dbReference type="NCBI Taxonomy" id="205917"/>
    <lineage>
        <taxon>Eukaryota</taxon>
        <taxon>Fungi</taxon>
        <taxon>Dikarya</taxon>
        <taxon>Basidiomycota</taxon>
        <taxon>Agaricomycotina</taxon>
        <taxon>Agaricomycetes</taxon>
        <taxon>Russulales</taxon>
        <taxon>Hericiaceae</taxon>
        <taxon>Dentipellis</taxon>
    </lineage>
</organism>
<reference evidence="2 3" key="1">
    <citation type="submission" date="2019-02" db="EMBL/GenBank/DDBJ databases">
        <title>Genome sequencing of the rare red list fungi Dentipellis fragilis.</title>
        <authorList>
            <person name="Buettner E."/>
            <person name="Kellner H."/>
        </authorList>
    </citation>
    <scope>NUCLEOTIDE SEQUENCE [LARGE SCALE GENOMIC DNA]</scope>
    <source>
        <strain evidence="2 3">DSM 105465</strain>
    </source>
</reference>
<keyword evidence="1" id="KW-0732">Signal</keyword>
<feature type="signal peptide" evidence="1">
    <location>
        <begin position="1"/>
        <end position="19"/>
    </location>
</feature>
<accession>A0A4Y9YS21</accession>
<dbReference type="Proteomes" id="UP000298327">
    <property type="component" value="Unassembled WGS sequence"/>
</dbReference>
<dbReference type="PROSITE" id="PS51257">
    <property type="entry name" value="PROKAR_LIPOPROTEIN"/>
    <property type="match status" value="1"/>
</dbReference>
<evidence type="ECO:0000313" key="3">
    <source>
        <dbReference type="Proteomes" id="UP000298327"/>
    </source>
</evidence>
<gene>
    <name evidence="2" type="ORF">EVG20_g5976</name>
</gene>
<dbReference type="OrthoDB" id="439917at2759"/>
<keyword evidence="3" id="KW-1185">Reference proteome</keyword>